<feature type="region of interest" description="Disordered" evidence="2">
    <location>
        <begin position="637"/>
        <end position="658"/>
    </location>
</feature>
<feature type="region of interest" description="Disordered" evidence="2">
    <location>
        <begin position="1"/>
        <end position="77"/>
    </location>
</feature>
<evidence type="ECO:0000313" key="5">
    <source>
        <dbReference type="Proteomes" id="UP000318571"/>
    </source>
</evidence>
<name>A0A553P6L5_TIGCA</name>
<feature type="compositionally biased region" description="Low complexity" evidence="2">
    <location>
        <begin position="10"/>
        <end position="22"/>
    </location>
</feature>
<protein>
    <submittedName>
        <fullName evidence="4">Uncharacterized protein</fullName>
    </submittedName>
</protein>
<accession>A0A553P6L5</accession>
<reference evidence="4 5" key="1">
    <citation type="journal article" date="2018" name="Nat. Ecol. Evol.">
        <title>Genomic signatures of mitonuclear coevolution across populations of Tigriopus californicus.</title>
        <authorList>
            <person name="Barreto F.S."/>
            <person name="Watson E.T."/>
            <person name="Lima T.G."/>
            <person name="Willett C.S."/>
            <person name="Edmands S."/>
            <person name="Li W."/>
            <person name="Burton R.S."/>
        </authorList>
    </citation>
    <scope>NUCLEOTIDE SEQUENCE [LARGE SCALE GENOMIC DNA]</scope>
    <source>
        <strain evidence="4 5">San Diego</strain>
    </source>
</reference>
<evidence type="ECO:0000256" key="2">
    <source>
        <dbReference type="SAM" id="MobiDB-lite"/>
    </source>
</evidence>
<keyword evidence="5" id="KW-1185">Reference proteome</keyword>
<feature type="region of interest" description="Disordered" evidence="2">
    <location>
        <begin position="727"/>
        <end position="748"/>
    </location>
</feature>
<dbReference type="STRING" id="6832.A0A553P6L5"/>
<keyword evidence="3" id="KW-0472">Membrane</keyword>
<keyword evidence="3" id="KW-0812">Transmembrane</keyword>
<organism evidence="4 5">
    <name type="scientific">Tigriopus californicus</name>
    <name type="common">Marine copepod</name>
    <dbReference type="NCBI Taxonomy" id="6832"/>
    <lineage>
        <taxon>Eukaryota</taxon>
        <taxon>Metazoa</taxon>
        <taxon>Ecdysozoa</taxon>
        <taxon>Arthropoda</taxon>
        <taxon>Crustacea</taxon>
        <taxon>Multicrustacea</taxon>
        <taxon>Hexanauplia</taxon>
        <taxon>Copepoda</taxon>
        <taxon>Harpacticoida</taxon>
        <taxon>Harpacticidae</taxon>
        <taxon>Tigriopus</taxon>
    </lineage>
</organism>
<comment type="caution">
    <text evidence="4">The sequence shown here is derived from an EMBL/GenBank/DDBJ whole genome shotgun (WGS) entry which is preliminary data.</text>
</comment>
<proteinExistence type="predicted"/>
<evidence type="ECO:0000313" key="4">
    <source>
        <dbReference type="EMBL" id="TRY73327.1"/>
    </source>
</evidence>
<evidence type="ECO:0000256" key="1">
    <source>
        <dbReference type="SAM" id="Coils"/>
    </source>
</evidence>
<sequence>MAEEVAPTTSLSGSGSGSSSGSDNESWIILDQVEDIPDQEIVSEQPDRPPLAGSPHSNSGRVSRNQEECCSDSEPEDRSSLLTKLTHISNLSAFTYNSDGPESVCSDGIPISEDLLSEEKSSQYLWNSEIASDDLIEESVEVRENPDETQVMNLLGQMNPQLNISQLTLKQHDLDEEDEDEREDSIFAEDASDIDFDEDIEIIPPRSFCSTSSDLSTLYPSNELPESYPNIKRGQTYSHKRKDNVNYVLTGLLIGFMVLVMGLGIGHFLGWSERLELQEYYADIREERLEALEDNLVSCMTGPEGQGQDDQDLDDKVIRQLWEENKELKAQLEQLKNEQDQAYESSDKVEEELSAILRDRLNDLLTANADLEKEVARLRYSHGAMVEVEDSKAKLEESAIHLKSTKANLNSMVHENDQLRLAIGKARYGTPSVPVRRMRYSMPQGLGLNSPSKNEEISAQDNATFVDEGFIEIEDDDQEYEGTSEKVSVLDSFSDLVFNTTQEFFGFQSKDFNLSVASDMLQSFNDKVHKVWDEALASSEDDLTEFKDMTKQLEKMLEDKWMELLSLAQDEEVQKQADNARKTLSKLSKTLFETLKYAEESVTSNADVQDWLGSLAQIQAGLNKKWNGILDKFHNKKQRRGDMAEGESDSLANKASSRWSSKNTDWTFERAKTRKEARQAERRSDWLFERAQNRKRFHEFEAVDWHSKRMLNKWCDEEDECHTLSELNPSSVNHGKQSKKRGDEFTFSGDSKQKTIFQGKKKSKKRQFDESKIIDINEDLYTIRDGGKEPQKHKKSSWKKSRHDQKKPHFKRSHGYESYTPKVF</sequence>
<dbReference type="EMBL" id="VCGU01000007">
    <property type="protein sequence ID" value="TRY73327.1"/>
    <property type="molecule type" value="Genomic_DNA"/>
</dbReference>
<feature type="coiled-coil region" evidence="1">
    <location>
        <begin position="318"/>
        <end position="381"/>
    </location>
</feature>
<dbReference type="AlphaFoldDB" id="A0A553P6L5"/>
<keyword evidence="3" id="KW-1133">Transmembrane helix</keyword>
<gene>
    <name evidence="4" type="ORF">TCAL_06037</name>
</gene>
<feature type="transmembrane region" description="Helical" evidence="3">
    <location>
        <begin position="247"/>
        <end position="271"/>
    </location>
</feature>
<evidence type="ECO:0000256" key="3">
    <source>
        <dbReference type="SAM" id="Phobius"/>
    </source>
</evidence>
<dbReference type="Proteomes" id="UP000318571">
    <property type="component" value="Chromosome 3"/>
</dbReference>
<feature type="compositionally biased region" description="Basic residues" evidence="2">
    <location>
        <begin position="791"/>
        <end position="813"/>
    </location>
</feature>
<feature type="region of interest" description="Disordered" evidence="2">
    <location>
        <begin position="783"/>
        <end position="824"/>
    </location>
</feature>
<keyword evidence="1" id="KW-0175">Coiled coil</keyword>